<protein>
    <submittedName>
        <fullName evidence="2">Glycosyl hydrolase</fullName>
    </submittedName>
</protein>
<reference evidence="2 3" key="1">
    <citation type="journal article" date="2019" name="Int. J. Syst. Evol. Microbiol.">
        <title>The Global Catalogue of Microorganisms (GCM) 10K type strain sequencing project: providing services to taxonomists for standard genome sequencing and annotation.</title>
        <authorList>
            <consortium name="The Broad Institute Genomics Platform"/>
            <consortium name="The Broad Institute Genome Sequencing Center for Infectious Disease"/>
            <person name="Wu L."/>
            <person name="Ma J."/>
        </authorList>
    </citation>
    <scope>NUCLEOTIDE SEQUENCE [LARGE SCALE GENOMIC DNA]</scope>
    <source>
        <strain evidence="2 3">CGMCC 1.3240</strain>
    </source>
</reference>
<evidence type="ECO:0000313" key="2">
    <source>
        <dbReference type="EMBL" id="MFC6905788.1"/>
    </source>
</evidence>
<feature type="region of interest" description="Disordered" evidence="1">
    <location>
        <begin position="24"/>
        <end position="62"/>
    </location>
</feature>
<evidence type="ECO:0000313" key="3">
    <source>
        <dbReference type="Proteomes" id="UP001596312"/>
    </source>
</evidence>
<dbReference type="InterPro" id="IPR015943">
    <property type="entry name" value="WD40/YVTN_repeat-like_dom_sf"/>
</dbReference>
<dbReference type="AlphaFoldDB" id="A0ABD5V2M2"/>
<dbReference type="PROSITE" id="PS51257">
    <property type="entry name" value="PROKAR_LIPOPROTEIN"/>
    <property type="match status" value="1"/>
</dbReference>
<feature type="compositionally biased region" description="Acidic residues" evidence="1">
    <location>
        <begin position="34"/>
        <end position="54"/>
    </location>
</feature>
<dbReference type="EMBL" id="JBHSXQ010000003">
    <property type="protein sequence ID" value="MFC6905788.1"/>
    <property type="molecule type" value="Genomic_DNA"/>
</dbReference>
<dbReference type="RefSeq" id="WP_340604316.1">
    <property type="nucleotide sequence ID" value="NZ_JBBMXV010000003.1"/>
</dbReference>
<dbReference type="SUPFAM" id="SSF110296">
    <property type="entry name" value="Oligoxyloglucan reducing end-specific cellobiohydrolase"/>
    <property type="match status" value="1"/>
</dbReference>
<keyword evidence="2" id="KW-0378">Hydrolase</keyword>
<dbReference type="Proteomes" id="UP001596312">
    <property type="component" value="Unassembled WGS sequence"/>
</dbReference>
<name>A0ABD5V2M2_9EURY</name>
<organism evidence="2 3">
    <name type="scientific">Halalkalicoccus tibetensis</name>
    <dbReference type="NCBI Taxonomy" id="175632"/>
    <lineage>
        <taxon>Archaea</taxon>
        <taxon>Methanobacteriati</taxon>
        <taxon>Methanobacteriota</taxon>
        <taxon>Stenosarchaea group</taxon>
        <taxon>Halobacteria</taxon>
        <taxon>Halobacteriales</taxon>
        <taxon>Halococcaceae</taxon>
        <taxon>Halalkalicoccus</taxon>
    </lineage>
</organism>
<evidence type="ECO:0000256" key="1">
    <source>
        <dbReference type="SAM" id="MobiDB-lite"/>
    </source>
</evidence>
<accession>A0ABD5V2M2</accession>
<gene>
    <name evidence="2" type="ORF">ACFQGH_11335</name>
</gene>
<comment type="caution">
    <text evidence="2">The sequence shown here is derived from an EMBL/GenBank/DDBJ whole genome shotgun (WGS) entry which is preliminary data.</text>
</comment>
<dbReference type="Gene3D" id="2.130.10.10">
    <property type="entry name" value="YVTN repeat-like/Quinoprotein amine dehydrogenase"/>
    <property type="match status" value="1"/>
</dbReference>
<proteinExistence type="predicted"/>
<dbReference type="GO" id="GO:0016787">
    <property type="term" value="F:hydrolase activity"/>
    <property type="evidence" value="ECO:0007669"/>
    <property type="project" value="UniProtKB-KW"/>
</dbReference>
<keyword evidence="3" id="KW-1185">Reference proteome</keyword>
<sequence length="425" mass="48168">MDRRRFIAHTTAMTCPCIALAGCTDERNGSTADSTEDDDEEPPDSDEEVNEEQNDVEHDGEPITDYDLEVHDERSNGHVFWVDHNERMYGGRSNRVLISDDWWETTETLYTVTEHEDTNDYIQSVIVPESGRVVVGVGGRADKTTGRVILLDEDVEDHETVYEFDWGRVSNSLAHVVYEDIIVIGSYGQSDFEDGNHPNEVILSTDGGESFNRILEAELRTEDAPNLHIHDVEYDPHAERIWVAVGDNANTQLHWSDDLGDSWEQIGETGEAPMVTQISAFEDCIVLGTDGTPEGIIRWERDTPDEEPDGVEEFEHHSTLQFETDNDRMQTFARRRWHIREDDGRELCLMPFGYSPMNPDATDSVLLASTDGDAWYELYRTETQDILLSNVMGPLSMDGDLRTLVSDSFQSGGHQIDATVPEFWE</sequence>